<sequence length="92" mass="10008">MQSENRIFDDLAKMMNGIAGTVAGAGREAEAAMRERAKEWIGRMDFVSREEFEAVKAMAATARAEAEALKARLDALEGAPKPASKPRTTPKK</sequence>
<dbReference type="KEGG" id="sgi:SGRAN_1026"/>
<keyword evidence="3" id="KW-1185">Reference proteome</keyword>
<dbReference type="EMBL" id="CP012199">
    <property type="protein sequence ID" value="AMG73420.1"/>
    <property type="molecule type" value="Genomic_DNA"/>
</dbReference>
<name>A0AA86L325_9SPHN</name>
<accession>A0AA86L325</accession>
<dbReference type="Proteomes" id="UP000058599">
    <property type="component" value="Chromosome"/>
</dbReference>
<evidence type="ECO:0000313" key="3">
    <source>
        <dbReference type="Proteomes" id="UP000058599"/>
    </source>
</evidence>
<evidence type="ECO:0000256" key="1">
    <source>
        <dbReference type="SAM" id="Coils"/>
    </source>
</evidence>
<evidence type="ECO:0000313" key="2">
    <source>
        <dbReference type="EMBL" id="AMG73420.1"/>
    </source>
</evidence>
<keyword evidence="1" id="KW-0175">Coiled coil</keyword>
<dbReference type="RefSeq" id="WP_067181236.1">
    <property type="nucleotide sequence ID" value="NZ_CP012199.1"/>
</dbReference>
<dbReference type="Pfam" id="PF04380">
    <property type="entry name" value="BMFP"/>
    <property type="match status" value="1"/>
</dbReference>
<feature type="coiled-coil region" evidence="1">
    <location>
        <begin position="52"/>
        <end position="79"/>
    </location>
</feature>
<dbReference type="InterPro" id="IPR007475">
    <property type="entry name" value="UbiK"/>
</dbReference>
<reference evidence="2 3" key="1">
    <citation type="journal article" date="2016" name="BMC Genomics">
        <title>Genomic analysis of the nitrate-respiring Sphingopyxis granuli (formerly Sphingomonas macrogoltabida) strain TFA.</title>
        <authorList>
            <person name="Garcia-Romero I."/>
            <person name="Perez-Pulido A.J."/>
            <person name="Gonzalez-Flores Y.E."/>
            <person name="Reyes-Ramirez F."/>
            <person name="Santero E."/>
            <person name="Floriano B."/>
        </authorList>
    </citation>
    <scope>NUCLEOTIDE SEQUENCE [LARGE SCALE GENOMIC DNA]</scope>
    <source>
        <strain evidence="2 3">TFA</strain>
    </source>
</reference>
<proteinExistence type="predicted"/>
<organism evidence="2 3">
    <name type="scientific">Sphingopyxis granuli</name>
    <dbReference type="NCBI Taxonomy" id="267128"/>
    <lineage>
        <taxon>Bacteria</taxon>
        <taxon>Pseudomonadati</taxon>
        <taxon>Pseudomonadota</taxon>
        <taxon>Alphaproteobacteria</taxon>
        <taxon>Sphingomonadales</taxon>
        <taxon>Sphingomonadaceae</taxon>
        <taxon>Sphingopyxis</taxon>
    </lineage>
</organism>
<gene>
    <name evidence="2" type="ORF">SGRAN_1026</name>
</gene>
<dbReference type="AlphaFoldDB" id="A0AA86L325"/>
<protein>
    <submittedName>
        <fullName evidence="2">Pyrroline-5-carboxylate reductase</fullName>
    </submittedName>
</protein>